<organism evidence="1 2">
    <name type="scientific">Falsihalocynthiibacter arcticus</name>
    <dbReference type="NCBI Taxonomy" id="1579316"/>
    <lineage>
        <taxon>Bacteria</taxon>
        <taxon>Pseudomonadati</taxon>
        <taxon>Pseudomonadota</taxon>
        <taxon>Alphaproteobacteria</taxon>
        <taxon>Rhodobacterales</taxon>
        <taxon>Roseobacteraceae</taxon>
        <taxon>Falsihalocynthiibacter</taxon>
    </lineage>
</organism>
<reference evidence="1 2" key="1">
    <citation type="submission" date="2016-02" db="EMBL/GenBank/DDBJ databases">
        <title>Complete genome sequence of Halocynthiibacter arcticus PAMC 20958t from arctic marine sediment.</title>
        <authorList>
            <person name="Lee Y.M."/>
            <person name="Baek K."/>
            <person name="Lee H.K."/>
            <person name="Shin S.C."/>
        </authorList>
    </citation>
    <scope>NUCLEOTIDE SEQUENCE [LARGE SCALE GENOMIC DNA]</scope>
    <source>
        <strain evidence="1">PAMC 20958</strain>
    </source>
</reference>
<accession>A0A126V5M7</accession>
<gene>
    <name evidence="1" type="ORF">RC74_08160</name>
</gene>
<proteinExistence type="predicted"/>
<dbReference type="STRING" id="1579316.RC74_08160"/>
<dbReference type="Pfam" id="PF09489">
    <property type="entry name" value="CbtB"/>
    <property type="match status" value="1"/>
</dbReference>
<evidence type="ECO:0000313" key="1">
    <source>
        <dbReference type="EMBL" id="AML53590.1"/>
    </source>
</evidence>
<dbReference type="EMBL" id="CP014327">
    <property type="protein sequence ID" value="AML53590.1"/>
    <property type="molecule type" value="Genomic_DNA"/>
</dbReference>
<dbReference type="KEGG" id="hat:RC74_08160"/>
<dbReference type="InterPro" id="IPR012667">
    <property type="entry name" value="CbtB_put"/>
</dbReference>
<evidence type="ECO:0000313" key="2">
    <source>
        <dbReference type="Proteomes" id="UP000070371"/>
    </source>
</evidence>
<dbReference type="AlphaFoldDB" id="A0A126V5M7"/>
<protein>
    <submittedName>
        <fullName evidence="1">Cobalt transporter subunit CbtB</fullName>
    </submittedName>
</protein>
<name>A0A126V5M7_9RHOB</name>
<sequence>MTQVQTGVLPIFAAALAGVLLISLAGFAQASVLHDSAHDTRHAIAFPCH</sequence>
<dbReference type="Proteomes" id="UP000070371">
    <property type="component" value="Chromosome"/>
</dbReference>
<keyword evidence="2" id="KW-1185">Reference proteome</keyword>